<reference evidence="1 2" key="1">
    <citation type="submission" date="2018-08" db="EMBL/GenBank/DDBJ databases">
        <title>Acidipila sp. 4G-K13, an acidobacterium isolated from forest soil.</title>
        <authorList>
            <person name="Gao Z.-H."/>
            <person name="Qiu L.-H."/>
        </authorList>
    </citation>
    <scope>NUCLEOTIDE SEQUENCE [LARGE SCALE GENOMIC DNA]</scope>
    <source>
        <strain evidence="1 2">4G-K13</strain>
    </source>
</reference>
<gene>
    <name evidence="1" type="ORF">D0Y96_15065</name>
</gene>
<accession>A0A372ILL6</accession>
<evidence type="ECO:0000313" key="1">
    <source>
        <dbReference type="EMBL" id="RFU15765.1"/>
    </source>
</evidence>
<dbReference type="Gene3D" id="2.40.160.10">
    <property type="entry name" value="Porin"/>
    <property type="match status" value="1"/>
</dbReference>
<dbReference type="Proteomes" id="UP000264702">
    <property type="component" value="Unassembled WGS sequence"/>
</dbReference>
<dbReference type="InterPro" id="IPR023614">
    <property type="entry name" value="Porin_dom_sf"/>
</dbReference>
<evidence type="ECO:0000313" key="2">
    <source>
        <dbReference type="Proteomes" id="UP000264702"/>
    </source>
</evidence>
<name>A0A372ILL6_9BACT</name>
<keyword evidence="2" id="KW-1185">Reference proteome</keyword>
<proteinExistence type="predicted"/>
<dbReference type="EMBL" id="QVQT01000005">
    <property type="protein sequence ID" value="RFU15765.1"/>
    <property type="molecule type" value="Genomic_DNA"/>
</dbReference>
<sequence>MCALQLHAQDADTDTTHAGYAPVLSGDVDYIYNVNGGIPTLLPQINPLLLLPLGSHLLVESRTEFTGFFERRNGTSGDYTGEIFKTVDYAQLDWLANTHATVVAGKYILPFGLVSERLEPVWIRNFQDLPIDYSIGTRTSGAGEGGMLRGVIAQTNSASVQYSAYYSAHSGVNQLQASRTLGEDVSVYFPNRHIELGTSYQRFREGHHSNNETAYLSWQPLQAPFDLKAQYDRSFTGQGFWIDGAYMLSQVPVANAFMKNVQLAMRVQDFHPLHGGGSGVPNIETQRVDFGVNYYLKSNWRIISSYGRQFTSKQDANIWNTGFTYRFTWPLWPEKKVR</sequence>
<dbReference type="SUPFAM" id="SSF56935">
    <property type="entry name" value="Porins"/>
    <property type="match status" value="1"/>
</dbReference>
<organism evidence="1 2">
    <name type="scientific">Paracidobacterium acidisoli</name>
    <dbReference type="NCBI Taxonomy" id="2303751"/>
    <lineage>
        <taxon>Bacteria</taxon>
        <taxon>Pseudomonadati</taxon>
        <taxon>Acidobacteriota</taxon>
        <taxon>Terriglobia</taxon>
        <taxon>Terriglobales</taxon>
        <taxon>Acidobacteriaceae</taxon>
        <taxon>Paracidobacterium</taxon>
    </lineage>
</organism>
<protein>
    <submittedName>
        <fullName evidence="1">Uncharacterized protein</fullName>
    </submittedName>
</protein>
<comment type="caution">
    <text evidence="1">The sequence shown here is derived from an EMBL/GenBank/DDBJ whole genome shotgun (WGS) entry which is preliminary data.</text>
</comment>
<dbReference type="AlphaFoldDB" id="A0A372ILL6"/>